<evidence type="ECO:0000313" key="2">
    <source>
        <dbReference type="EMBL" id="PSB29928.1"/>
    </source>
</evidence>
<dbReference type="GO" id="GO:0004519">
    <property type="term" value="F:endonuclease activity"/>
    <property type="evidence" value="ECO:0007669"/>
    <property type="project" value="UniProtKB-KW"/>
</dbReference>
<keyword evidence="2" id="KW-0378">Hydrolase</keyword>
<keyword evidence="2" id="KW-0255">Endonuclease</keyword>
<keyword evidence="3" id="KW-1185">Reference proteome</keyword>
<accession>A0A2T1EB36</accession>
<protein>
    <submittedName>
        <fullName evidence="2">HNH endonuclease</fullName>
    </submittedName>
</protein>
<dbReference type="AlphaFoldDB" id="A0A2T1EB36"/>
<reference evidence="3" key="1">
    <citation type="submission" date="2018-02" db="EMBL/GenBank/DDBJ databases">
        <authorList>
            <person name="Moore K."/>
            <person name="Momper L."/>
        </authorList>
    </citation>
    <scope>NUCLEOTIDE SEQUENCE [LARGE SCALE GENOMIC DNA]</scope>
    <source>
        <strain evidence="3">ULC18</strain>
    </source>
</reference>
<dbReference type="EMBL" id="PVWK01000057">
    <property type="protein sequence ID" value="PSB29928.1"/>
    <property type="molecule type" value="Genomic_DNA"/>
</dbReference>
<evidence type="ECO:0000256" key="1">
    <source>
        <dbReference type="SAM" id="MobiDB-lite"/>
    </source>
</evidence>
<reference evidence="2 3" key="2">
    <citation type="submission" date="2018-03" db="EMBL/GenBank/DDBJ databases">
        <title>The ancient ancestry and fast evolution of plastids.</title>
        <authorList>
            <person name="Moore K.R."/>
            <person name="Magnabosco C."/>
            <person name="Momper L."/>
            <person name="Gold D.A."/>
            <person name="Bosak T."/>
            <person name="Fournier G.P."/>
        </authorList>
    </citation>
    <scope>NUCLEOTIDE SEQUENCE [LARGE SCALE GENOMIC DNA]</scope>
    <source>
        <strain evidence="2 3">ULC18</strain>
    </source>
</reference>
<sequence length="119" mass="13778">MKRERYPANWEAIAFNIKDRAAWICEACSRICLKPGEDWLTFILRNGWTVGEAIAAAEHPRRYILTAAHPRHDPENPAAELKAWCISCHARNDISITAQRRKQHIERERHGQQQIEGLP</sequence>
<feature type="region of interest" description="Disordered" evidence="1">
    <location>
        <begin position="100"/>
        <end position="119"/>
    </location>
</feature>
<organism evidence="2 3">
    <name type="scientific">Stenomitos frigidus ULC18</name>
    <dbReference type="NCBI Taxonomy" id="2107698"/>
    <lineage>
        <taxon>Bacteria</taxon>
        <taxon>Bacillati</taxon>
        <taxon>Cyanobacteriota</taxon>
        <taxon>Cyanophyceae</taxon>
        <taxon>Leptolyngbyales</taxon>
        <taxon>Leptolyngbyaceae</taxon>
        <taxon>Stenomitos</taxon>
    </lineage>
</organism>
<comment type="caution">
    <text evidence="2">The sequence shown here is derived from an EMBL/GenBank/DDBJ whole genome shotgun (WGS) entry which is preliminary data.</text>
</comment>
<gene>
    <name evidence="2" type="ORF">C7B82_10270</name>
</gene>
<name>A0A2T1EB36_9CYAN</name>
<dbReference type="Proteomes" id="UP000239576">
    <property type="component" value="Unassembled WGS sequence"/>
</dbReference>
<keyword evidence="2" id="KW-0540">Nuclease</keyword>
<evidence type="ECO:0000313" key="3">
    <source>
        <dbReference type="Proteomes" id="UP000239576"/>
    </source>
</evidence>
<proteinExistence type="predicted"/>